<dbReference type="SUPFAM" id="SSF52317">
    <property type="entry name" value="Class I glutamine amidotransferase-like"/>
    <property type="match status" value="1"/>
</dbReference>
<organism evidence="2 3">
    <name type="scientific">Bionectria ochroleuca</name>
    <name type="common">Gliocladium roseum</name>
    <dbReference type="NCBI Taxonomy" id="29856"/>
    <lineage>
        <taxon>Eukaryota</taxon>
        <taxon>Fungi</taxon>
        <taxon>Dikarya</taxon>
        <taxon>Ascomycota</taxon>
        <taxon>Pezizomycotina</taxon>
        <taxon>Sordariomycetes</taxon>
        <taxon>Hypocreomycetidae</taxon>
        <taxon>Hypocreales</taxon>
        <taxon>Bionectriaceae</taxon>
        <taxon>Clonostachys</taxon>
    </lineage>
</organism>
<proteinExistence type="predicted"/>
<dbReference type="PANTHER" id="PTHR42695:SF5">
    <property type="entry name" value="GLUTAMINE AMIDOTRANSFERASE YLR126C-RELATED"/>
    <property type="match status" value="1"/>
</dbReference>
<sequence>MKVLIVLNYATDKLWGQLTIESFSDHIRKHAPDAEIDVCHLAGGEDLPSSSKYDLVVLSGGTFNLISDVPLPWVEQVLGLIRQIAKDNSGTKLLGFCWGHQATQFALGGKLDVLNKSNIGIETIDLTTEGQSFFEGQSSLKIHKYHKRVVSEPAPGFKLLGRNNEILLSESGNIITFQGHPELTAEIARNLLDSDDGSYVDNSTVSSTTAPHDGLYIWDRLMKFVTNT</sequence>
<dbReference type="InterPro" id="IPR017926">
    <property type="entry name" value="GATASE"/>
</dbReference>
<dbReference type="PANTHER" id="PTHR42695">
    <property type="entry name" value="GLUTAMINE AMIDOTRANSFERASE YLR126C-RELATED"/>
    <property type="match status" value="1"/>
</dbReference>
<dbReference type="Pfam" id="PF00117">
    <property type="entry name" value="GATase"/>
    <property type="match status" value="1"/>
</dbReference>
<reference evidence="2 3" key="1">
    <citation type="submission" date="2019-06" db="EMBL/GenBank/DDBJ databases">
        <authorList>
            <person name="Broberg M."/>
        </authorList>
    </citation>
    <scope>NUCLEOTIDE SEQUENCE [LARGE SCALE GENOMIC DNA]</scope>
</reference>
<dbReference type="PROSITE" id="PS51273">
    <property type="entry name" value="GATASE_TYPE_1"/>
    <property type="match status" value="1"/>
</dbReference>
<dbReference type="EMBL" id="CABFNS010000824">
    <property type="protein sequence ID" value="VUC30789.1"/>
    <property type="molecule type" value="Genomic_DNA"/>
</dbReference>
<name>A0ABY6UJ30_BIOOC</name>
<protein>
    <recommendedName>
        <fullName evidence="1">Glutamine amidotransferase domain-containing protein</fullName>
    </recommendedName>
</protein>
<evidence type="ECO:0000313" key="3">
    <source>
        <dbReference type="Proteomes" id="UP000766486"/>
    </source>
</evidence>
<dbReference type="Gene3D" id="3.40.50.880">
    <property type="match status" value="1"/>
</dbReference>
<dbReference type="InterPro" id="IPR044992">
    <property type="entry name" value="ChyE-like"/>
</dbReference>
<keyword evidence="3" id="KW-1185">Reference proteome</keyword>
<evidence type="ECO:0000313" key="2">
    <source>
        <dbReference type="EMBL" id="VUC30789.1"/>
    </source>
</evidence>
<accession>A0ABY6UJ30</accession>
<dbReference type="Proteomes" id="UP000766486">
    <property type="component" value="Unassembled WGS sequence"/>
</dbReference>
<evidence type="ECO:0000259" key="1">
    <source>
        <dbReference type="Pfam" id="PF00117"/>
    </source>
</evidence>
<gene>
    <name evidence="2" type="ORF">CLO192961_LOCUS294590</name>
</gene>
<dbReference type="InterPro" id="IPR029062">
    <property type="entry name" value="Class_I_gatase-like"/>
</dbReference>
<comment type="caution">
    <text evidence="2">The sequence shown here is derived from an EMBL/GenBank/DDBJ whole genome shotgun (WGS) entry which is preliminary data.</text>
</comment>
<dbReference type="CDD" id="cd01741">
    <property type="entry name" value="GATase1_1"/>
    <property type="match status" value="1"/>
</dbReference>
<feature type="domain" description="Glutamine amidotransferase" evidence="1">
    <location>
        <begin position="50"/>
        <end position="186"/>
    </location>
</feature>